<comment type="subunit">
    <text evidence="2">Homodimer.</text>
</comment>
<evidence type="ECO:0000256" key="3">
    <source>
        <dbReference type="ARBA" id="ARBA00022676"/>
    </source>
</evidence>
<dbReference type="Gene3D" id="3.40.1030.10">
    <property type="entry name" value="Nucleoside phosphorylase/phosphoribosyltransferase catalytic domain"/>
    <property type="match status" value="1"/>
</dbReference>
<dbReference type="PANTHER" id="PTHR10515">
    <property type="entry name" value="THYMIDINE PHOSPHORYLASE"/>
    <property type="match status" value="1"/>
</dbReference>
<proteinExistence type="inferred from homology"/>
<dbReference type="InterPro" id="IPR035902">
    <property type="entry name" value="Nuc_phospho_transferase"/>
</dbReference>
<organism evidence="6 7">
    <name type="scientific">Mycoplasmoides fastidiosum</name>
    <dbReference type="NCBI Taxonomy" id="92758"/>
    <lineage>
        <taxon>Bacteria</taxon>
        <taxon>Bacillati</taxon>
        <taxon>Mycoplasmatota</taxon>
        <taxon>Mycoplasmoidales</taxon>
        <taxon>Mycoplasmoidaceae</taxon>
        <taxon>Mycoplasmoides</taxon>
    </lineage>
</organism>
<name>A0ABU0LYJ3_9BACT</name>
<dbReference type="InterPro" id="IPR013102">
    <property type="entry name" value="PYNP_C"/>
</dbReference>
<keyword evidence="7" id="KW-1185">Reference proteome</keyword>
<reference evidence="6" key="1">
    <citation type="submission" date="2023-07" db="EMBL/GenBank/DDBJ databases">
        <title>Genomic Encyclopedia of Type Strains, Phase IV (KMG-IV): sequencing the most valuable type-strain genomes for metagenomic binning, comparative biology and taxonomic classification.</title>
        <authorList>
            <person name="Goeker M."/>
        </authorList>
    </citation>
    <scope>NUCLEOTIDE SEQUENCE [LARGE SCALE GENOMIC DNA]</scope>
    <source>
        <strain evidence="6">DSM 21204</strain>
    </source>
</reference>
<dbReference type="Gene3D" id="3.90.1170.30">
    <property type="entry name" value="Pyrimidine nucleoside phosphorylase-like, C-terminal domain"/>
    <property type="match status" value="1"/>
</dbReference>
<dbReference type="InterPro" id="IPR000053">
    <property type="entry name" value="Thymidine/pyrmidine_PPase"/>
</dbReference>
<evidence type="ECO:0000256" key="4">
    <source>
        <dbReference type="ARBA" id="ARBA00022679"/>
    </source>
</evidence>
<dbReference type="RefSeq" id="WP_256547520.1">
    <property type="nucleotide sequence ID" value="NZ_CP101809.1"/>
</dbReference>
<dbReference type="PIRSF" id="PIRSF000478">
    <property type="entry name" value="TP_PyNP"/>
    <property type="match status" value="1"/>
</dbReference>
<dbReference type="InterPro" id="IPR018090">
    <property type="entry name" value="Pyrmidine_PPas_bac/euk"/>
</dbReference>
<dbReference type="InterPro" id="IPR036320">
    <property type="entry name" value="Glycosyl_Trfase_fam3_N_dom_sf"/>
</dbReference>
<dbReference type="Proteomes" id="UP001240643">
    <property type="component" value="Unassembled WGS sequence"/>
</dbReference>
<dbReference type="Gene3D" id="1.20.970.10">
    <property type="entry name" value="Transferase, Pyrimidine Nucleoside Phosphorylase, Chain C"/>
    <property type="match status" value="1"/>
</dbReference>
<evidence type="ECO:0000256" key="2">
    <source>
        <dbReference type="ARBA" id="ARBA00011738"/>
    </source>
</evidence>
<keyword evidence="3 6" id="KW-0328">Glycosyltransferase</keyword>
<evidence type="ECO:0000256" key="1">
    <source>
        <dbReference type="ARBA" id="ARBA00006915"/>
    </source>
</evidence>
<comment type="similarity">
    <text evidence="1">Belongs to the thymidine/pyrimidine-nucleoside phosphorylase family.</text>
</comment>
<dbReference type="Pfam" id="PF02885">
    <property type="entry name" value="Glycos_trans_3N"/>
    <property type="match status" value="1"/>
</dbReference>
<dbReference type="NCBIfam" id="TIGR02644">
    <property type="entry name" value="Y_phosphoryl"/>
    <property type="match status" value="1"/>
</dbReference>
<dbReference type="Pfam" id="PF00591">
    <property type="entry name" value="Glycos_transf_3"/>
    <property type="match status" value="1"/>
</dbReference>
<dbReference type="PANTHER" id="PTHR10515:SF0">
    <property type="entry name" value="THYMIDINE PHOSPHORYLASE"/>
    <property type="match status" value="1"/>
</dbReference>
<accession>A0ABU0LYJ3</accession>
<evidence type="ECO:0000259" key="5">
    <source>
        <dbReference type="SMART" id="SM00941"/>
    </source>
</evidence>
<dbReference type="SMART" id="SM00941">
    <property type="entry name" value="PYNP_C"/>
    <property type="match status" value="1"/>
</dbReference>
<keyword evidence="4 6" id="KW-0808">Transferase</keyword>
<dbReference type="SUPFAM" id="SSF52418">
    <property type="entry name" value="Nucleoside phosphorylase/phosphoribosyltransferase catalytic domain"/>
    <property type="match status" value="1"/>
</dbReference>
<sequence>MKIKRKNKEIFNIVSFIEKKKNKQAHTEAEIEEFIQLVHQQKIADYQITAWLMAVTINGMNDDETYYLTKAILHSGKIYSLKSYSRKKIIDKHSTGGIGDKVSLILLPILVACGLNVAKLSGRSLGYTGGTIDKLNSLNVRTNIPLDNAAKRLSDIGMFVIEQSKEIAPVDKILYALRDVSGTVNSIPLIAASIMSKKLALKTDYLFLDVKYGSGSFSRTRKDAVALATALDKIAVRFKVNLFLHITSMQQPLGSSVGNLIELSEAYSFLNNESVAKDLALLIQEFAIDILVATKLAKDKIAAKKKYLDVLKTKAGLQVATEWFKSFGGDIKIWKANSFFKPKYQKKLYASTSGYFDVLSNDGIGYVANELGAGRKTKTDSIDVHAGLRFHKKLNDKISKGDLLITLYSSNPINNKVLTLLEEKIAIRKKPVNVLKLLENYARSK</sequence>
<evidence type="ECO:0000313" key="7">
    <source>
        <dbReference type="Proteomes" id="UP001240643"/>
    </source>
</evidence>
<dbReference type="InterPro" id="IPR000312">
    <property type="entry name" value="Glycosyl_Trfase_fam3"/>
</dbReference>
<dbReference type="SUPFAM" id="SSF47648">
    <property type="entry name" value="Nucleoside phosphorylase/phosphoribosyltransferase N-terminal domain"/>
    <property type="match status" value="1"/>
</dbReference>
<feature type="domain" description="Pyrimidine nucleoside phosphorylase C-terminal" evidence="5">
    <location>
        <begin position="355"/>
        <end position="428"/>
    </location>
</feature>
<dbReference type="InterPro" id="IPR017459">
    <property type="entry name" value="Glycosyl_Trfase_fam3_N_dom"/>
</dbReference>
<dbReference type="Pfam" id="PF07831">
    <property type="entry name" value="PYNP_C"/>
    <property type="match status" value="1"/>
</dbReference>
<comment type="caution">
    <text evidence="6">The sequence shown here is derived from an EMBL/GenBank/DDBJ whole genome shotgun (WGS) entry which is preliminary data.</text>
</comment>
<dbReference type="SUPFAM" id="SSF54680">
    <property type="entry name" value="Pyrimidine nucleoside phosphorylase C-terminal domain"/>
    <property type="match status" value="1"/>
</dbReference>
<gene>
    <name evidence="6" type="ORF">J2Z62_000219</name>
</gene>
<dbReference type="NCBIfam" id="NF004490">
    <property type="entry name" value="PRK05820.1"/>
    <property type="match status" value="1"/>
</dbReference>
<dbReference type="EC" id="2.4.2.4" evidence="6"/>
<dbReference type="InterPro" id="IPR036566">
    <property type="entry name" value="PYNP-like_C_sf"/>
</dbReference>
<dbReference type="EMBL" id="JAUSWO010000001">
    <property type="protein sequence ID" value="MDQ0513781.1"/>
    <property type="molecule type" value="Genomic_DNA"/>
</dbReference>
<dbReference type="GO" id="GO:0009032">
    <property type="term" value="F:thymidine phosphorylase activity"/>
    <property type="evidence" value="ECO:0007669"/>
    <property type="project" value="UniProtKB-EC"/>
</dbReference>
<evidence type="ECO:0000313" key="6">
    <source>
        <dbReference type="EMBL" id="MDQ0513781.1"/>
    </source>
</evidence>
<protein>
    <submittedName>
        <fullName evidence="6">Thymidine phosphorylase</fullName>
        <ecNumber evidence="6">2.4.2.4</ecNumber>
    </submittedName>
</protein>